<comment type="caution">
    <text evidence="2">The sequence shown here is derived from an EMBL/GenBank/DDBJ whole genome shotgun (WGS) entry which is preliminary data.</text>
</comment>
<evidence type="ECO:0000313" key="3">
    <source>
        <dbReference type="Proteomes" id="UP001597548"/>
    </source>
</evidence>
<feature type="chain" id="PRO_5045144217" description="Outer membrane protein beta-barrel domain-containing protein" evidence="1">
    <location>
        <begin position="25"/>
        <end position="206"/>
    </location>
</feature>
<accession>A0ABW5ZPC5</accession>
<dbReference type="Proteomes" id="UP001597548">
    <property type="component" value="Unassembled WGS sequence"/>
</dbReference>
<evidence type="ECO:0000256" key="1">
    <source>
        <dbReference type="SAM" id="SignalP"/>
    </source>
</evidence>
<organism evidence="2 3">
    <name type="scientific">Psychroserpens luteus</name>
    <dbReference type="NCBI Taxonomy" id="1434066"/>
    <lineage>
        <taxon>Bacteria</taxon>
        <taxon>Pseudomonadati</taxon>
        <taxon>Bacteroidota</taxon>
        <taxon>Flavobacteriia</taxon>
        <taxon>Flavobacteriales</taxon>
        <taxon>Flavobacteriaceae</taxon>
        <taxon>Psychroserpens</taxon>
    </lineage>
</organism>
<sequence>MKQKNTNIAWLCCLMLIFSQPLFAQDDDDSTKSIKPLRIGVKVGVPNIITANAEYVTPLLGNRVALAIDWMSLSKTVDETSINYNNFEIGTNIYFNKKGKGLYGGLSYFSFDGEGTFTETEFDNGSIEDGTGKIEFNTINLKLGAKLGRTFYFRIEVGYGFGDIPEFIVVTNNDGTQTTSEDIPEIPGIETSGIPNFNFGIGFSFL</sequence>
<name>A0ABW5ZPC5_9FLAO</name>
<gene>
    <name evidence="2" type="ORF">ACFS29_04305</name>
</gene>
<evidence type="ECO:0008006" key="4">
    <source>
        <dbReference type="Google" id="ProtNLM"/>
    </source>
</evidence>
<protein>
    <recommendedName>
        <fullName evidence="4">Outer membrane protein beta-barrel domain-containing protein</fullName>
    </recommendedName>
</protein>
<reference evidence="3" key="1">
    <citation type="journal article" date="2019" name="Int. J. Syst. Evol. Microbiol.">
        <title>The Global Catalogue of Microorganisms (GCM) 10K type strain sequencing project: providing services to taxonomists for standard genome sequencing and annotation.</title>
        <authorList>
            <consortium name="The Broad Institute Genomics Platform"/>
            <consortium name="The Broad Institute Genome Sequencing Center for Infectious Disease"/>
            <person name="Wu L."/>
            <person name="Ma J."/>
        </authorList>
    </citation>
    <scope>NUCLEOTIDE SEQUENCE [LARGE SCALE GENOMIC DNA]</scope>
    <source>
        <strain evidence="3">KCTC 32514</strain>
    </source>
</reference>
<dbReference type="RefSeq" id="WP_194507480.1">
    <property type="nucleotide sequence ID" value="NZ_JADILU010000003.1"/>
</dbReference>
<dbReference type="EMBL" id="JBHUOS010000001">
    <property type="protein sequence ID" value="MFD2914850.1"/>
    <property type="molecule type" value="Genomic_DNA"/>
</dbReference>
<proteinExistence type="predicted"/>
<feature type="signal peptide" evidence="1">
    <location>
        <begin position="1"/>
        <end position="24"/>
    </location>
</feature>
<keyword evidence="1" id="KW-0732">Signal</keyword>
<evidence type="ECO:0000313" key="2">
    <source>
        <dbReference type="EMBL" id="MFD2914850.1"/>
    </source>
</evidence>
<keyword evidence="3" id="KW-1185">Reference proteome</keyword>